<keyword evidence="1" id="KW-1133">Transmembrane helix</keyword>
<organism evidence="2 3">
    <name type="scientific">Noviherbaspirillum album</name>
    <dbReference type="NCBI Taxonomy" id="3080276"/>
    <lineage>
        <taxon>Bacteria</taxon>
        <taxon>Pseudomonadati</taxon>
        <taxon>Pseudomonadota</taxon>
        <taxon>Betaproteobacteria</taxon>
        <taxon>Burkholderiales</taxon>
        <taxon>Oxalobacteraceae</taxon>
        <taxon>Noviherbaspirillum</taxon>
    </lineage>
</organism>
<dbReference type="EMBL" id="JAWIIV010000064">
    <property type="protein sequence ID" value="MEC4723630.1"/>
    <property type="molecule type" value="Genomic_DNA"/>
</dbReference>
<comment type="caution">
    <text evidence="2">The sequence shown here is derived from an EMBL/GenBank/DDBJ whole genome shotgun (WGS) entry which is preliminary data.</text>
</comment>
<protein>
    <submittedName>
        <fullName evidence="2">Uncharacterized protein</fullName>
    </submittedName>
</protein>
<dbReference type="Proteomes" id="UP001352263">
    <property type="component" value="Unassembled WGS sequence"/>
</dbReference>
<keyword evidence="1" id="KW-0472">Membrane</keyword>
<accession>A0ABU6JJC8</accession>
<gene>
    <name evidence="2" type="ORF">RY831_31375</name>
</gene>
<keyword evidence="1" id="KW-0812">Transmembrane</keyword>
<evidence type="ECO:0000313" key="2">
    <source>
        <dbReference type="EMBL" id="MEC4723630.1"/>
    </source>
</evidence>
<proteinExistence type="predicted"/>
<sequence length="45" mass="4904">MEHLLHQESKEGRRTALFNLRRVQTAACVGVTIGAGIVALMLKAI</sequence>
<feature type="transmembrane region" description="Helical" evidence="1">
    <location>
        <begin position="23"/>
        <end position="42"/>
    </location>
</feature>
<reference evidence="2 3" key="1">
    <citation type="submission" date="2023-10" db="EMBL/GenBank/DDBJ databases">
        <title>Noviherbaspirillum sp. CPCC 100848 genome assembly.</title>
        <authorList>
            <person name="Li X.Y."/>
            <person name="Fang X.M."/>
        </authorList>
    </citation>
    <scope>NUCLEOTIDE SEQUENCE [LARGE SCALE GENOMIC DNA]</scope>
    <source>
        <strain evidence="2 3">CPCC 100848</strain>
    </source>
</reference>
<name>A0ABU6JJC8_9BURK</name>
<evidence type="ECO:0000313" key="3">
    <source>
        <dbReference type="Proteomes" id="UP001352263"/>
    </source>
</evidence>
<evidence type="ECO:0000256" key="1">
    <source>
        <dbReference type="SAM" id="Phobius"/>
    </source>
</evidence>
<dbReference type="RefSeq" id="WP_326510240.1">
    <property type="nucleotide sequence ID" value="NZ_JAWIIV010000064.1"/>
</dbReference>
<keyword evidence="3" id="KW-1185">Reference proteome</keyword>